<protein>
    <submittedName>
        <fullName evidence="1">Uncharacterized protein</fullName>
    </submittedName>
</protein>
<proteinExistence type="predicted"/>
<evidence type="ECO:0000313" key="1">
    <source>
        <dbReference type="EMBL" id="SVC08592.1"/>
    </source>
</evidence>
<feature type="non-terminal residue" evidence="1">
    <location>
        <position position="206"/>
    </location>
</feature>
<accession>A0A382JB49</accession>
<organism evidence="1">
    <name type="scientific">marine metagenome</name>
    <dbReference type="NCBI Taxonomy" id="408172"/>
    <lineage>
        <taxon>unclassified sequences</taxon>
        <taxon>metagenomes</taxon>
        <taxon>ecological metagenomes</taxon>
    </lineage>
</organism>
<reference evidence="1" key="1">
    <citation type="submission" date="2018-05" db="EMBL/GenBank/DDBJ databases">
        <authorList>
            <person name="Lanie J.A."/>
            <person name="Ng W.-L."/>
            <person name="Kazmierczak K.M."/>
            <person name="Andrzejewski T.M."/>
            <person name="Davidsen T.M."/>
            <person name="Wayne K.J."/>
            <person name="Tettelin H."/>
            <person name="Glass J.I."/>
            <person name="Rusch D."/>
            <person name="Podicherti R."/>
            <person name="Tsui H.-C.T."/>
            <person name="Winkler M.E."/>
        </authorList>
    </citation>
    <scope>NUCLEOTIDE SEQUENCE</scope>
</reference>
<feature type="non-terminal residue" evidence="1">
    <location>
        <position position="1"/>
    </location>
</feature>
<gene>
    <name evidence="1" type="ORF">METZ01_LOCUS261446</name>
</gene>
<dbReference type="EMBL" id="UINC01072738">
    <property type="protein sequence ID" value="SVC08592.1"/>
    <property type="molecule type" value="Genomic_DNA"/>
</dbReference>
<name>A0A382JB49_9ZZZZ</name>
<sequence>VLLSATSAGADRLLVPMDLQQRNHLKAYGLAFWILERDIDVDWLLNYRGGSFAVQAHDLIAQEARIRGVSFEVVSEPDIARIWAQIDAANMDVVRLEKAPKIAVYTPPNAQPWDDAVTMALEYAGIDYEKLWDEDVLDGRLDDYDWLHLHHEDFTGQYGKFYSSFRNEMWYREQQRLYEAQAKRLGFSKVADQKKVVARVIYEYVA</sequence>
<dbReference type="AlphaFoldDB" id="A0A382JB49"/>